<dbReference type="GeneTree" id="ENSGT00940000159509"/>
<dbReference type="SUPFAM" id="SSF52540">
    <property type="entry name" value="P-loop containing nucleoside triphosphate hydrolases"/>
    <property type="match status" value="1"/>
</dbReference>
<dbReference type="InParanoid" id="G1PZ55"/>
<comment type="similarity">
    <text evidence="1">Belongs to the TRAFAC class TrmE-Era-EngA-EngB-Septin-like GTPase superfamily. AIG1/Toc34/Toc159-like paraseptin GTPase family. IAN subfamily.</text>
</comment>
<evidence type="ECO:0000256" key="3">
    <source>
        <dbReference type="ARBA" id="ARBA00023134"/>
    </source>
</evidence>
<reference evidence="5 6" key="1">
    <citation type="journal article" date="2011" name="Nature">
        <title>A high-resolution map of human evolutionary constraint using 29 mammals.</title>
        <authorList>
            <person name="Lindblad-Toh K."/>
            <person name="Garber M."/>
            <person name="Zuk O."/>
            <person name="Lin M.F."/>
            <person name="Parker B.J."/>
            <person name="Washietl S."/>
            <person name="Kheradpour P."/>
            <person name="Ernst J."/>
            <person name="Jordan G."/>
            <person name="Mauceli E."/>
            <person name="Ward L.D."/>
            <person name="Lowe C.B."/>
            <person name="Holloway A.K."/>
            <person name="Clamp M."/>
            <person name="Gnerre S."/>
            <person name="Alfoldi J."/>
            <person name="Beal K."/>
            <person name="Chang J."/>
            <person name="Clawson H."/>
            <person name="Cuff J."/>
            <person name="Di Palma F."/>
            <person name="Fitzgerald S."/>
            <person name="Flicek P."/>
            <person name="Guttman M."/>
            <person name="Hubisz M.J."/>
            <person name="Jaffe D.B."/>
            <person name="Jungreis I."/>
            <person name="Kent W.J."/>
            <person name="Kostka D."/>
            <person name="Lara M."/>
            <person name="Martins A.L."/>
            <person name="Massingham T."/>
            <person name="Moltke I."/>
            <person name="Raney B.J."/>
            <person name="Rasmussen M.D."/>
            <person name="Robinson J."/>
            <person name="Stark A."/>
            <person name="Vilella A.J."/>
            <person name="Wen J."/>
            <person name="Xie X."/>
            <person name="Zody M.C."/>
            <person name="Baldwin J."/>
            <person name="Bloom T."/>
            <person name="Chin C.W."/>
            <person name="Heiman D."/>
            <person name="Nicol R."/>
            <person name="Nusbaum C."/>
            <person name="Young S."/>
            <person name="Wilkinson J."/>
            <person name="Worley K.C."/>
            <person name="Kovar C.L."/>
            <person name="Muzny D.M."/>
            <person name="Gibbs R.A."/>
            <person name="Cree A."/>
            <person name="Dihn H.H."/>
            <person name="Fowler G."/>
            <person name="Jhangiani S."/>
            <person name="Joshi V."/>
            <person name="Lee S."/>
            <person name="Lewis L.R."/>
            <person name="Nazareth L.V."/>
            <person name="Okwuonu G."/>
            <person name="Santibanez J."/>
            <person name="Warren W.C."/>
            <person name="Mardis E.R."/>
            <person name="Weinstock G.M."/>
            <person name="Wilson R.K."/>
            <person name="Delehaunty K."/>
            <person name="Dooling D."/>
            <person name="Fronik C."/>
            <person name="Fulton L."/>
            <person name="Fulton B."/>
            <person name="Graves T."/>
            <person name="Minx P."/>
            <person name="Sodergren E."/>
            <person name="Birney E."/>
            <person name="Margulies E.H."/>
            <person name="Herrero J."/>
            <person name="Green E.D."/>
            <person name="Haussler D."/>
            <person name="Siepel A."/>
            <person name="Goldman N."/>
            <person name="Pollard K.S."/>
            <person name="Pedersen J.S."/>
            <person name="Lander E.S."/>
            <person name="Kellis M."/>
        </authorList>
    </citation>
    <scope>NUCLEOTIDE SEQUENCE [LARGE SCALE GENOMIC DNA]</scope>
</reference>
<dbReference type="HOGENOM" id="CLU_010468_0_0_1"/>
<dbReference type="Pfam" id="PF04548">
    <property type="entry name" value="AIG1"/>
    <property type="match status" value="1"/>
</dbReference>
<dbReference type="Gene3D" id="3.40.50.300">
    <property type="entry name" value="P-loop containing nucleotide triphosphate hydrolases"/>
    <property type="match status" value="1"/>
</dbReference>
<evidence type="ECO:0000259" key="4">
    <source>
        <dbReference type="PROSITE" id="PS51720"/>
    </source>
</evidence>
<dbReference type="STRING" id="59463.ENSMLUP00000016737"/>
<dbReference type="EMBL" id="AAPE02057797">
    <property type="status" value="NOT_ANNOTATED_CDS"/>
    <property type="molecule type" value="Genomic_DNA"/>
</dbReference>
<dbReference type="Ensembl" id="ENSMLUT00000023045.1">
    <property type="protein sequence ID" value="ENSMLUP00000016737.1"/>
    <property type="gene ID" value="ENSMLUG00000028255.1"/>
</dbReference>
<dbReference type="InterPro" id="IPR006703">
    <property type="entry name" value="G_AIG1"/>
</dbReference>
<reference evidence="5" key="2">
    <citation type="submission" date="2025-08" db="UniProtKB">
        <authorList>
            <consortium name="Ensembl"/>
        </authorList>
    </citation>
    <scope>IDENTIFICATION</scope>
</reference>
<dbReference type="PANTHER" id="PTHR10903:SF170">
    <property type="entry name" value="GTPASE IMAP FAMILY MEMBER 7"/>
    <property type="match status" value="1"/>
</dbReference>
<reference evidence="5" key="3">
    <citation type="submission" date="2025-09" db="UniProtKB">
        <authorList>
            <consortium name="Ensembl"/>
        </authorList>
    </citation>
    <scope>IDENTIFICATION</scope>
</reference>
<organism evidence="5 6">
    <name type="scientific">Myotis lucifugus</name>
    <name type="common">Little brown bat</name>
    <dbReference type="NCBI Taxonomy" id="59463"/>
    <lineage>
        <taxon>Eukaryota</taxon>
        <taxon>Metazoa</taxon>
        <taxon>Chordata</taxon>
        <taxon>Craniata</taxon>
        <taxon>Vertebrata</taxon>
        <taxon>Euteleostomi</taxon>
        <taxon>Mammalia</taxon>
        <taxon>Eutheria</taxon>
        <taxon>Laurasiatheria</taxon>
        <taxon>Chiroptera</taxon>
        <taxon>Yangochiroptera</taxon>
        <taxon>Vespertilionidae</taxon>
        <taxon>Myotis</taxon>
    </lineage>
</organism>
<dbReference type="Proteomes" id="UP000001074">
    <property type="component" value="Unassembled WGS sequence"/>
</dbReference>
<evidence type="ECO:0000256" key="1">
    <source>
        <dbReference type="ARBA" id="ARBA00008535"/>
    </source>
</evidence>
<dbReference type="CDD" id="cd01852">
    <property type="entry name" value="AIG1"/>
    <property type="match status" value="1"/>
</dbReference>
<dbReference type="OMA" id="FSHREFM"/>
<feature type="domain" description="AIG1-type G" evidence="4">
    <location>
        <begin position="6"/>
        <end position="208"/>
    </location>
</feature>
<evidence type="ECO:0000256" key="2">
    <source>
        <dbReference type="ARBA" id="ARBA00022741"/>
    </source>
</evidence>
<evidence type="ECO:0000313" key="6">
    <source>
        <dbReference type="Proteomes" id="UP000001074"/>
    </source>
</evidence>
<dbReference type="InterPro" id="IPR045058">
    <property type="entry name" value="GIMA/IAN/Toc"/>
</dbReference>
<accession>G1PZ55</accession>
<keyword evidence="3" id="KW-0342">GTP-binding</keyword>
<dbReference type="GO" id="GO:0005525">
    <property type="term" value="F:GTP binding"/>
    <property type="evidence" value="ECO:0007669"/>
    <property type="project" value="UniProtKB-KW"/>
</dbReference>
<dbReference type="FunFam" id="3.40.50.300:FF:000366">
    <property type="entry name" value="GTPase, IMAP family member 2"/>
    <property type="match status" value="1"/>
</dbReference>
<sequence length="293" mass="33615">VPGQSGTTLRIVLVGKTGTQTTTANTILGRKEFDSKISALAFTKSCHKPEQHWKGRNILVVDTPGLFDSEDKLMYTCEEIGKCVLQSYPRPHTIILVLQLDRYTKEEQNTVELIKAIFGESAMKHMIVLFTRKDELGDQTLNDFLKGAGNLQSIIQECGNCRCAFNNKESIEKAEKEAQLKELVHLIEKMVRENGGSHFSPPIYENVMEKLQHETEALKIIYEGELEEETKSVEEKCAQGKISKHVMEKEKLMLSQTYNEKIKNIREEAERNIFQDVVNMVWDVLSEIWNMFW</sequence>
<proteinExistence type="inferred from homology"/>
<dbReference type="eggNOG" id="ENOG502R7PE">
    <property type="taxonomic scope" value="Eukaryota"/>
</dbReference>
<name>G1PZ55_MYOLU</name>
<keyword evidence="6" id="KW-1185">Reference proteome</keyword>
<dbReference type="InterPro" id="IPR027417">
    <property type="entry name" value="P-loop_NTPase"/>
</dbReference>
<keyword evidence="2" id="KW-0547">Nucleotide-binding</keyword>
<dbReference type="AlphaFoldDB" id="G1PZ55"/>
<dbReference type="PROSITE" id="PS51720">
    <property type="entry name" value="G_AIG1"/>
    <property type="match status" value="1"/>
</dbReference>
<evidence type="ECO:0000313" key="5">
    <source>
        <dbReference type="Ensembl" id="ENSMLUP00000016737.1"/>
    </source>
</evidence>
<protein>
    <recommendedName>
        <fullName evidence="4">AIG1-type G domain-containing protein</fullName>
    </recommendedName>
</protein>
<dbReference type="PANTHER" id="PTHR10903">
    <property type="entry name" value="GTPASE, IMAP FAMILY MEMBER-RELATED"/>
    <property type="match status" value="1"/>
</dbReference>